<gene>
    <name evidence="1" type="ORF">KL86DES1_10595</name>
</gene>
<sequence>MEKIIVPTQFDLPLDRIYIVAATLKTFKGRRHVDVQVFRPNGSDEELEALRGLGLVAPPDPSIPAEVLQGATEEAALRCILEAFTAEESRALADYLEQRYADHIEKITVCPMDMPVPLGVAPLAGITEGKSTGFIRFEAVRDYPLPFVAHGYYDLEAHAPLDSE</sequence>
<protein>
    <submittedName>
        <fullName evidence="1">Uncharacterized protein</fullName>
    </submittedName>
</protein>
<organism evidence="1">
    <name type="scientific">uncultured Desulfovibrio sp</name>
    <dbReference type="NCBI Taxonomy" id="167968"/>
    <lineage>
        <taxon>Bacteria</taxon>
        <taxon>Pseudomonadati</taxon>
        <taxon>Thermodesulfobacteriota</taxon>
        <taxon>Desulfovibrionia</taxon>
        <taxon>Desulfovibrionales</taxon>
        <taxon>Desulfovibrionaceae</taxon>
        <taxon>Desulfovibrio</taxon>
        <taxon>environmental samples</taxon>
    </lineage>
</organism>
<name>A0A212KZR6_9BACT</name>
<dbReference type="RefSeq" id="WP_179979438.1">
    <property type="nucleotide sequence ID" value="NZ_LT608333.1"/>
</dbReference>
<dbReference type="EMBL" id="FMJC01000001">
    <property type="protein sequence ID" value="SCM70736.1"/>
    <property type="molecule type" value="Genomic_DNA"/>
</dbReference>
<evidence type="ECO:0000313" key="1">
    <source>
        <dbReference type="EMBL" id="SCM70736.1"/>
    </source>
</evidence>
<accession>A0A212KZR6</accession>
<dbReference type="AlphaFoldDB" id="A0A212KZR6"/>
<proteinExistence type="predicted"/>
<reference evidence="1" key="1">
    <citation type="submission" date="2016-08" db="EMBL/GenBank/DDBJ databases">
        <authorList>
            <person name="Seilhamer J.J."/>
        </authorList>
    </citation>
    <scope>NUCLEOTIDE SEQUENCE</scope>
    <source>
        <strain evidence="1">86-1</strain>
    </source>
</reference>